<dbReference type="Pfam" id="PF00391">
    <property type="entry name" value="PEP-utilizers"/>
    <property type="match status" value="1"/>
</dbReference>
<accession>A0A846WVJ5</accession>
<dbReference type="GO" id="GO:0016772">
    <property type="term" value="F:transferase activity, transferring phosphorus-containing groups"/>
    <property type="evidence" value="ECO:0007669"/>
    <property type="project" value="InterPro"/>
</dbReference>
<dbReference type="Gene3D" id="3.50.30.10">
    <property type="entry name" value="Phosphohistidine domain"/>
    <property type="match status" value="1"/>
</dbReference>
<dbReference type="InterPro" id="IPR036637">
    <property type="entry name" value="Phosphohistidine_dom_sf"/>
</dbReference>
<feature type="domain" description="PEP-utilising enzyme mobile" evidence="1">
    <location>
        <begin position="57"/>
        <end position="109"/>
    </location>
</feature>
<evidence type="ECO:0000313" key="2">
    <source>
        <dbReference type="EMBL" id="NKY04461.1"/>
    </source>
</evidence>
<reference evidence="2 3" key="1">
    <citation type="submission" date="2020-04" db="EMBL/GenBank/DDBJ databases">
        <title>MicrobeNet Type strains.</title>
        <authorList>
            <person name="Nicholson A.C."/>
        </authorList>
    </citation>
    <scope>NUCLEOTIDE SEQUENCE [LARGE SCALE GENOMIC DNA]</scope>
    <source>
        <strain evidence="2 3">ATCC BAA-14</strain>
    </source>
</reference>
<evidence type="ECO:0000259" key="1">
    <source>
        <dbReference type="Pfam" id="PF00391"/>
    </source>
</evidence>
<organism evidence="2 3">
    <name type="scientific">Gordonia polyisoprenivorans</name>
    <dbReference type="NCBI Taxonomy" id="84595"/>
    <lineage>
        <taxon>Bacteria</taxon>
        <taxon>Bacillati</taxon>
        <taxon>Actinomycetota</taxon>
        <taxon>Actinomycetes</taxon>
        <taxon>Mycobacteriales</taxon>
        <taxon>Gordoniaceae</taxon>
        <taxon>Gordonia</taxon>
    </lineage>
</organism>
<evidence type="ECO:0000313" key="3">
    <source>
        <dbReference type="Proteomes" id="UP000563898"/>
    </source>
</evidence>
<dbReference type="Proteomes" id="UP000563898">
    <property type="component" value="Unassembled WGS sequence"/>
</dbReference>
<proteinExistence type="predicted"/>
<gene>
    <name evidence="2" type="ORF">HGA05_23105</name>
</gene>
<dbReference type="AlphaFoldDB" id="A0A846WVJ5"/>
<dbReference type="InterPro" id="IPR008279">
    <property type="entry name" value="PEP-util_enz_mobile_dom"/>
</dbReference>
<name>A0A846WVJ5_9ACTN</name>
<protein>
    <recommendedName>
        <fullName evidence="1">PEP-utilising enzyme mobile domain-containing protein</fullName>
    </recommendedName>
</protein>
<sequence length="794" mass="86786">MPTQPTVVDEDNAVFETVGEGLTVYESSELVEGRVKWLDTPDDVISFVESGEDVSDVIVIARGGTTTFLAMALNAGVRGVITLQGAPESHLGILSREYGIPCIMSVAFERGVRTARGETIPADGVRIRLDVSKRPQGVVSVEAGAPVDDSPADESAAPAMTPEQMAQIQALLTKFQGEVPPGVEGDAIMRTRLSTNVLDLDDPSFDRELTIEETNDILHYLAWNEWDALAARATEGESGLIPRQEYEAVGIMDCWFHHPGWLKAIADRVGADGLTEIGKRAKQEIGTKINLLHIWACASAPSFGRGIALELGLHDPAYRADTIVEAMSSVRRLYKGLWGSGPMFTSMRGFTAPILDPSWIYRFTADRISLAGDSDRSTFQRFNGALELLGFLLHFDNRLGLGDSGPYPTPDGGFVIVRDLFINEPVYEWSKNTEGLPYAVTIAMFFDKDSHLNTKMLDLSTMFTDPANYLPFVTDVAVYAREKFDTPMDQLKTLSLSDMSDLRAAAETKSEALYKHIASMTQEEKVMAGAVVYSSGFVLPLARAAGIYDELIDDHGFMSVHPAPTACYETIVSGVATEMIPRLFLTGSWANDVPPESSDAPKTADGEFDVLRAVRARGFATAEQIAASTGLPLDVVSSRLADATAQGFVKQRSGRVTGARLTASGRARLLLLAEGSLTEAELRQLEIAYRAFLQPNREFKLLTTRWQTDKDFDATTGDLAGVHSSILTVLSDAADVDARFTIYSSRLDNARDRFQSGEHTALAAPLSESYHDVWMELHEDLLATLRRARTDDDE</sequence>
<dbReference type="SUPFAM" id="SSF52009">
    <property type="entry name" value="Phosphohistidine domain"/>
    <property type="match status" value="1"/>
</dbReference>
<dbReference type="RefSeq" id="WP_006372208.1">
    <property type="nucleotide sequence ID" value="NZ_JAAXPC010000018.1"/>
</dbReference>
<dbReference type="EMBL" id="JAAXPC010000018">
    <property type="protein sequence ID" value="NKY04461.1"/>
    <property type="molecule type" value="Genomic_DNA"/>
</dbReference>
<comment type="caution">
    <text evidence="2">The sequence shown here is derived from an EMBL/GenBank/DDBJ whole genome shotgun (WGS) entry which is preliminary data.</text>
</comment>